<gene>
    <name evidence="5" type="ORF">HED55_22775</name>
</gene>
<comment type="caution">
    <text evidence="5">The sequence shown here is derived from an EMBL/GenBank/DDBJ whole genome shotgun (WGS) entry which is preliminary data.</text>
</comment>
<dbReference type="EMBL" id="JAAVLN010000003">
    <property type="protein sequence ID" value="NKC04975.1"/>
    <property type="molecule type" value="Genomic_DNA"/>
</dbReference>
<dbReference type="PANTHER" id="PTHR22683">
    <property type="entry name" value="SPORULATION PROTEIN RELATED"/>
    <property type="match status" value="1"/>
</dbReference>
<protein>
    <submittedName>
        <fullName evidence="5">DNA translocase FtsK</fullName>
    </submittedName>
</protein>
<dbReference type="InterPro" id="IPR027417">
    <property type="entry name" value="P-loop_NTPase"/>
</dbReference>
<feature type="domain" description="FtsK" evidence="4">
    <location>
        <begin position="91"/>
        <end position="290"/>
    </location>
</feature>
<keyword evidence="2 3" id="KW-0067">ATP-binding</keyword>
<dbReference type="PANTHER" id="PTHR22683:SF41">
    <property type="entry name" value="DNA TRANSLOCASE FTSK"/>
    <property type="match status" value="1"/>
</dbReference>
<feature type="binding site" evidence="3">
    <location>
        <begin position="116"/>
        <end position="123"/>
    </location>
    <ligand>
        <name>ATP</name>
        <dbReference type="ChEBI" id="CHEBI:30616"/>
    </ligand>
</feature>
<dbReference type="SUPFAM" id="SSF52540">
    <property type="entry name" value="P-loop containing nucleoside triphosphate hydrolases"/>
    <property type="match status" value="1"/>
</dbReference>
<sequence length="345" mass="37435">MRLTPNAALIRFLGSDRLRVEDIEAKQSSLLTTHGLRLISISPLPGEIVVGVARPQRQVVSLWDVWGRRKINRNAAGVNTSFVLGLKELDGDILYLNLGGPFAGGQQHEPHTLVAGATGSGKSVLIQALLLDIAATNSSDLAHIHLIDPKMGVDYAAIERLPHLQGGVIVDQTRAVEVMEDLVTEMERRYELFRSKGARDIRAFNSKVGTAERLPYVFLVHDEFAEWMLTEDYKIAVTSNISRLGVKARAAGMHLIFAAQRPDANVMPMQLRDNLGNRLILKVASVGTSEIALGVKGAEQLLGLGHLAARLSGEPAIIYAQAPFLSDDDIDIAVNSICLSDAGSR</sequence>
<evidence type="ECO:0000256" key="3">
    <source>
        <dbReference type="PROSITE-ProRule" id="PRU00289"/>
    </source>
</evidence>
<dbReference type="InterPro" id="IPR002543">
    <property type="entry name" value="FtsK_dom"/>
</dbReference>
<evidence type="ECO:0000313" key="5">
    <source>
        <dbReference type="EMBL" id="NKC04975.1"/>
    </source>
</evidence>
<keyword evidence="1 3" id="KW-0547">Nucleotide-binding</keyword>
<keyword evidence="6" id="KW-1185">Reference proteome</keyword>
<evidence type="ECO:0000313" key="6">
    <source>
        <dbReference type="Proteomes" id="UP000704467"/>
    </source>
</evidence>
<name>A0ABX1DS38_9HYPH</name>
<proteinExistence type="predicted"/>
<dbReference type="Pfam" id="PF01580">
    <property type="entry name" value="FtsK_SpoIIIE"/>
    <property type="match status" value="1"/>
</dbReference>
<dbReference type="Proteomes" id="UP000704467">
    <property type="component" value="Unassembled WGS sequence"/>
</dbReference>
<accession>A0ABX1DS38</accession>
<evidence type="ECO:0000256" key="1">
    <source>
        <dbReference type="ARBA" id="ARBA00022741"/>
    </source>
</evidence>
<evidence type="ECO:0000259" key="4">
    <source>
        <dbReference type="PROSITE" id="PS50901"/>
    </source>
</evidence>
<organism evidence="5 6">
    <name type="scientific">Brucella haematophila</name>
    <dbReference type="NCBI Taxonomy" id="419474"/>
    <lineage>
        <taxon>Bacteria</taxon>
        <taxon>Pseudomonadati</taxon>
        <taxon>Pseudomonadota</taxon>
        <taxon>Alphaproteobacteria</taxon>
        <taxon>Hyphomicrobiales</taxon>
        <taxon>Brucellaceae</taxon>
        <taxon>Brucella/Ochrobactrum group</taxon>
        <taxon>Brucella</taxon>
    </lineage>
</organism>
<evidence type="ECO:0000256" key="2">
    <source>
        <dbReference type="ARBA" id="ARBA00022840"/>
    </source>
</evidence>
<dbReference type="InterPro" id="IPR050206">
    <property type="entry name" value="FtsK/SpoIIIE/SftA"/>
</dbReference>
<dbReference type="PROSITE" id="PS50901">
    <property type="entry name" value="FTSK"/>
    <property type="match status" value="1"/>
</dbReference>
<dbReference type="Gene3D" id="3.40.50.300">
    <property type="entry name" value="P-loop containing nucleotide triphosphate hydrolases"/>
    <property type="match status" value="1"/>
</dbReference>
<reference evidence="5 6" key="1">
    <citation type="submission" date="2020-03" db="EMBL/GenBank/DDBJ databases">
        <title>Whole genome sequencing of clinical and environmental type strains of Ochrobactrum.</title>
        <authorList>
            <person name="Dharne M."/>
        </authorList>
    </citation>
    <scope>NUCLEOTIDE SEQUENCE [LARGE SCALE GENOMIC DNA]</scope>
    <source>
        <strain evidence="5 6">CIP 109452</strain>
    </source>
</reference>